<dbReference type="AlphaFoldDB" id="A0AAC9RPJ0"/>
<sequence length="85" mass="9938">MKFSKEAVQHYLTLVQDDNPIHVDIVPGQFVVEKVWQILGRDARTYQVVYKCPIWIDEALDIEGKGQTIRVVNKKGDEKLVIRWE</sequence>
<gene>
    <name evidence="1" type="ORF">B5P37_07325</name>
</gene>
<reference evidence="1 2" key="1">
    <citation type="submission" date="2017-04" db="EMBL/GenBank/DDBJ databases">
        <authorList>
            <person name="Veseli I.A."/>
            <person name="Tang C."/>
            <person name="Pombert J.-F."/>
        </authorList>
    </citation>
    <scope>NUCLEOTIDE SEQUENCE [LARGE SCALE GENOMIC DNA]</scope>
    <source>
        <strain evidence="1 2">ATCC 700373</strain>
    </source>
</reference>
<keyword evidence="2" id="KW-1185">Reference proteome</keyword>
<dbReference type="EMBL" id="CP020773">
    <property type="protein sequence ID" value="ARJ51126.1"/>
    <property type="molecule type" value="Genomic_DNA"/>
</dbReference>
<evidence type="ECO:0000313" key="1">
    <source>
        <dbReference type="EMBL" id="ARJ51126.1"/>
    </source>
</evidence>
<dbReference type="KEGG" id="slz:B5P37_07325"/>
<accession>A0AAC9RPJ0</accession>
<protein>
    <submittedName>
        <fullName evidence="1">Uncharacterized protein</fullName>
    </submittedName>
</protein>
<dbReference type="Proteomes" id="UP000242864">
    <property type="component" value="Chromosome"/>
</dbReference>
<dbReference type="SUPFAM" id="SSF54637">
    <property type="entry name" value="Thioesterase/thiol ester dehydrase-isomerase"/>
    <property type="match status" value="1"/>
</dbReference>
<dbReference type="RefSeq" id="WP_085237598.1">
    <property type="nucleotide sequence ID" value="NZ_CP020773.1"/>
</dbReference>
<name>A0AAC9RPJ0_9STAP</name>
<organism evidence="1 2">
    <name type="scientific">Staphylococcus lutrae</name>
    <dbReference type="NCBI Taxonomy" id="155085"/>
    <lineage>
        <taxon>Bacteria</taxon>
        <taxon>Bacillati</taxon>
        <taxon>Bacillota</taxon>
        <taxon>Bacilli</taxon>
        <taxon>Bacillales</taxon>
        <taxon>Staphylococcaceae</taxon>
        <taxon>Staphylococcus</taxon>
    </lineage>
</organism>
<evidence type="ECO:0000313" key="2">
    <source>
        <dbReference type="Proteomes" id="UP000242864"/>
    </source>
</evidence>
<proteinExistence type="predicted"/>
<dbReference type="InterPro" id="IPR029069">
    <property type="entry name" value="HotDog_dom_sf"/>
</dbReference>